<gene>
    <name evidence="2" type="ORF">HK414_15780</name>
</gene>
<reference evidence="2 3" key="2">
    <citation type="submission" date="2020-05" db="EMBL/GenBank/DDBJ databases">
        <authorList>
            <person name="Khan S.A."/>
            <person name="Jeon C.O."/>
            <person name="Chun B.H."/>
        </authorList>
    </citation>
    <scope>NUCLEOTIDE SEQUENCE [LARGE SCALE GENOMIC DNA]</scope>
    <source>
        <strain evidence="2 3">H242</strain>
    </source>
</reference>
<feature type="compositionally biased region" description="Low complexity" evidence="1">
    <location>
        <begin position="309"/>
        <end position="335"/>
    </location>
</feature>
<evidence type="ECO:0000313" key="2">
    <source>
        <dbReference type="EMBL" id="QJW84603.1"/>
    </source>
</evidence>
<evidence type="ECO:0008006" key="4">
    <source>
        <dbReference type="Google" id="ProtNLM"/>
    </source>
</evidence>
<keyword evidence="3" id="KW-1185">Reference proteome</keyword>
<evidence type="ECO:0000256" key="1">
    <source>
        <dbReference type="SAM" id="MobiDB-lite"/>
    </source>
</evidence>
<name>A0ABX6P3E8_9BURK</name>
<evidence type="ECO:0000313" key="3">
    <source>
        <dbReference type="Proteomes" id="UP000500826"/>
    </source>
</evidence>
<feature type="region of interest" description="Disordered" evidence="1">
    <location>
        <begin position="302"/>
        <end position="351"/>
    </location>
</feature>
<dbReference type="Proteomes" id="UP000500826">
    <property type="component" value="Chromosome"/>
</dbReference>
<sequence length="351" mass="34758">MPPATCCSKPAAPTSRSARWCRARTATSRWWPGRTCCWAPTCWPGGEGASIALFAGRDLTQDEGTVVSTAGGVIAPDVAGVATLESLMAGTGAVSITAGSVVDGDTDPDDAEVDIEAAALVLGGAGSMGAADNALETTVDELAVSGGGDLFLTETDALDVATLSVQAQRVGADAAAEDADALNAAGLATGATVVRTLDGTLTVLAGAEVTTTGNTLLQAAGEEADLVLLAAINGGADLSLVAAGDLSQDADVASTAGGSVVLAAGDDVTQAQGTTASTLDGILAVQAGGTFTLSSLRRAQAPCASTAVRSSTPMRPATPTSTSRPEPSSSWSAVPSAPPAMRWRRRSTRSP</sequence>
<feature type="compositionally biased region" description="Basic residues" evidence="1">
    <location>
        <begin position="342"/>
        <end position="351"/>
    </location>
</feature>
<reference evidence="2 3" key="1">
    <citation type="submission" date="2020-05" db="EMBL/GenBank/DDBJ databases">
        <title>Ramlibacter rhizophilus sp. nov., isolated from rhizosphere soil of national flower Mugunghwa from South Korea.</title>
        <authorList>
            <person name="Zheng-Fei Y."/>
            <person name="Huan T."/>
        </authorList>
    </citation>
    <scope>NUCLEOTIDE SEQUENCE [LARGE SCALE GENOMIC DNA]</scope>
    <source>
        <strain evidence="2 3">H242</strain>
    </source>
</reference>
<protein>
    <recommendedName>
        <fullName evidence="4">Calcium-binding protein</fullName>
    </recommendedName>
</protein>
<dbReference type="EMBL" id="CP053418">
    <property type="protein sequence ID" value="QJW84603.1"/>
    <property type="molecule type" value="Genomic_DNA"/>
</dbReference>
<organism evidence="2 3">
    <name type="scientific">Ramlibacter terrae</name>
    <dbReference type="NCBI Taxonomy" id="2732511"/>
    <lineage>
        <taxon>Bacteria</taxon>
        <taxon>Pseudomonadati</taxon>
        <taxon>Pseudomonadota</taxon>
        <taxon>Betaproteobacteria</taxon>
        <taxon>Burkholderiales</taxon>
        <taxon>Comamonadaceae</taxon>
        <taxon>Ramlibacter</taxon>
    </lineage>
</organism>
<proteinExistence type="predicted"/>
<accession>A0ABX6P3E8</accession>